<dbReference type="Proteomes" id="UP000037088">
    <property type="component" value="Unassembled WGS sequence"/>
</dbReference>
<dbReference type="InterPro" id="IPR016032">
    <property type="entry name" value="Sig_transdc_resp-reg_C-effctor"/>
</dbReference>
<dbReference type="AlphaFoldDB" id="A0A0L7T232"/>
<proteinExistence type="predicted"/>
<dbReference type="RefSeq" id="WP_052897138.1">
    <property type="nucleotide sequence ID" value="NZ_JRXE01000002.1"/>
</dbReference>
<comment type="caution">
    <text evidence="2">The sequence shown here is derived from an EMBL/GenBank/DDBJ whole genome shotgun (WGS) entry which is preliminary data.</text>
</comment>
<keyword evidence="5" id="KW-1185">Reference proteome</keyword>
<dbReference type="PATRIC" id="fig|1560201.3.peg.370"/>
<dbReference type="GO" id="GO:0006355">
    <property type="term" value="P:regulation of DNA-templated transcription"/>
    <property type="evidence" value="ECO:0007669"/>
    <property type="project" value="InterPro"/>
</dbReference>
<evidence type="ECO:0000313" key="5">
    <source>
        <dbReference type="Proteomes" id="UP000037088"/>
    </source>
</evidence>
<dbReference type="EMBL" id="JRXF01000036">
    <property type="protein sequence ID" value="KOC89489.1"/>
    <property type="molecule type" value="Genomic_DNA"/>
</dbReference>
<evidence type="ECO:0000313" key="2">
    <source>
        <dbReference type="EMBL" id="KOC89489.1"/>
    </source>
</evidence>
<dbReference type="Gene3D" id="1.10.10.10">
    <property type="entry name" value="Winged helix-like DNA-binding domain superfamily/Winged helix DNA-binding domain"/>
    <property type="match status" value="1"/>
</dbReference>
<accession>A0A0L7T232</accession>
<evidence type="ECO:0000313" key="3">
    <source>
        <dbReference type="EMBL" id="KOC92508.1"/>
    </source>
</evidence>
<dbReference type="InterPro" id="IPR013656">
    <property type="entry name" value="PAS_4"/>
</dbReference>
<sequence length="245" mass="28435">MSHDGNFVQTKHTSQSLILPKILTNTLDQLHDPYVIKDLESRYIYANRAVAKLAGLRSPDNMLSKQEGEIQSRLTENSSIVDEWQNQDRLVMQSGKAITMLEIHLQQVEKPYIVRKIPFYGEDDQCIGVVAYSRSLERLNLKKFVKINAPSSLLLNKPDEFFTEQECEFIFLKLQRMSNKDIANTLQIASATVDQQIGQLYEKCGVTHPDDFIEFCERRNYHRYLPESFLQQKGNVFKKNNNFII</sequence>
<dbReference type="STRING" id="1560201.NG42_01745"/>
<dbReference type="Gene3D" id="3.30.450.20">
    <property type="entry name" value="PAS domain"/>
    <property type="match status" value="1"/>
</dbReference>
<gene>
    <name evidence="3" type="ORF">NG42_01745</name>
    <name evidence="2" type="ORF">NG43_18760</name>
</gene>
<dbReference type="SUPFAM" id="SSF46894">
    <property type="entry name" value="C-terminal effector domain of the bipartite response regulators"/>
    <property type="match status" value="1"/>
</dbReference>
<dbReference type="Proteomes" id="UP000036851">
    <property type="component" value="Unassembled WGS sequence"/>
</dbReference>
<evidence type="ECO:0000259" key="1">
    <source>
        <dbReference type="PROSITE" id="PS50112"/>
    </source>
</evidence>
<dbReference type="OrthoDB" id="9804019at2"/>
<dbReference type="InterPro" id="IPR036388">
    <property type="entry name" value="WH-like_DNA-bd_sf"/>
</dbReference>
<dbReference type="SUPFAM" id="SSF55785">
    <property type="entry name" value="PYP-like sensor domain (PAS domain)"/>
    <property type="match status" value="1"/>
</dbReference>
<dbReference type="GO" id="GO:0003677">
    <property type="term" value="F:DNA binding"/>
    <property type="evidence" value="ECO:0007669"/>
    <property type="project" value="InterPro"/>
</dbReference>
<organism evidence="2 4">
    <name type="scientific">Winslowiella iniecta</name>
    <dbReference type="NCBI Taxonomy" id="1560201"/>
    <lineage>
        <taxon>Bacteria</taxon>
        <taxon>Pseudomonadati</taxon>
        <taxon>Pseudomonadota</taxon>
        <taxon>Gammaproteobacteria</taxon>
        <taxon>Enterobacterales</taxon>
        <taxon>Erwiniaceae</taxon>
        <taxon>Winslowiella</taxon>
    </lineage>
</organism>
<evidence type="ECO:0000313" key="4">
    <source>
        <dbReference type="Proteomes" id="UP000036851"/>
    </source>
</evidence>
<reference evidence="4 5" key="1">
    <citation type="journal article" date="2015" name="Int. J. Syst. Evol. Microbiol.">
        <title>Erwinia iniecta sp. nov., isolated from Russian wheat aphids (Diuraphis noxia).</title>
        <authorList>
            <person name="Campillo T."/>
            <person name="Luna E."/>
            <person name="Portier P."/>
            <person name="Fischer-Le Saux M."/>
            <person name="Lapitan N."/>
            <person name="Tisserat N.A."/>
            <person name="Leach J.E."/>
        </authorList>
    </citation>
    <scope>NUCLEOTIDE SEQUENCE [LARGE SCALE GENOMIC DNA]</scope>
    <source>
        <strain evidence="3 5">B120</strain>
        <strain evidence="2 4">B149</strain>
    </source>
</reference>
<name>A0A0L7T232_9GAMM</name>
<feature type="domain" description="PAS" evidence="1">
    <location>
        <begin position="19"/>
        <end position="60"/>
    </location>
</feature>
<dbReference type="EMBL" id="JRXE01000002">
    <property type="protein sequence ID" value="KOC92508.1"/>
    <property type="molecule type" value="Genomic_DNA"/>
</dbReference>
<dbReference type="InterPro" id="IPR000014">
    <property type="entry name" value="PAS"/>
</dbReference>
<dbReference type="PROSITE" id="PS50112">
    <property type="entry name" value="PAS"/>
    <property type="match status" value="1"/>
</dbReference>
<protein>
    <recommendedName>
        <fullName evidence="1">PAS domain-containing protein</fullName>
    </recommendedName>
</protein>
<dbReference type="Pfam" id="PF08448">
    <property type="entry name" value="PAS_4"/>
    <property type="match status" value="1"/>
</dbReference>
<dbReference type="InterPro" id="IPR035965">
    <property type="entry name" value="PAS-like_dom_sf"/>
</dbReference>